<organism evidence="2 3">
    <name type="scientific">Streptomyces prasinopilosus</name>
    <dbReference type="NCBI Taxonomy" id="67344"/>
    <lineage>
        <taxon>Bacteria</taxon>
        <taxon>Bacillati</taxon>
        <taxon>Actinomycetota</taxon>
        <taxon>Actinomycetes</taxon>
        <taxon>Kitasatosporales</taxon>
        <taxon>Streptomycetaceae</taxon>
        <taxon>Streptomyces</taxon>
    </lineage>
</organism>
<evidence type="ECO:0000313" key="2">
    <source>
        <dbReference type="EMBL" id="SDE02585.1"/>
    </source>
</evidence>
<name>A0A1G6ZLA1_9ACTN</name>
<dbReference type="Proteomes" id="UP000182100">
    <property type="component" value="Unassembled WGS sequence"/>
</dbReference>
<accession>A0A1G6ZLA1</accession>
<dbReference type="RefSeq" id="WP_055572098.1">
    <property type="nucleotide sequence ID" value="NZ_FMZK01000015.1"/>
</dbReference>
<feature type="region of interest" description="Disordered" evidence="1">
    <location>
        <begin position="1"/>
        <end position="20"/>
    </location>
</feature>
<dbReference type="STRING" id="67344.SAMN05216505_11544"/>
<evidence type="ECO:0000256" key="1">
    <source>
        <dbReference type="SAM" id="MobiDB-lite"/>
    </source>
</evidence>
<proteinExistence type="predicted"/>
<feature type="region of interest" description="Disordered" evidence="1">
    <location>
        <begin position="26"/>
        <end position="59"/>
    </location>
</feature>
<gene>
    <name evidence="2" type="ORF">SAMN05216505_11544</name>
</gene>
<reference evidence="3" key="1">
    <citation type="submission" date="2016-10" db="EMBL/GenBank/DDBJ databases">
        <authorList>
            <person name="Varghese N."/>
            <person name="Submissions S."/>
        </authorList>
    </citation>
    <scope>NUCLEOTIDE SEQUENCE [LARGE SCALE GENOMIC DNA]</scope>
    <source>
        <strain evidence="3">CGMCC 4.3504</strain>
    </source>
</reference>
<dbReference type="EMBL" id="FMZK01000015">
    <property type="protein sequence ID" value="SDE02585.1"/>
    <property type="molecule type" value="Genomic_DNA"/>
</dbReference>
<protein>
    <submittedName>
        <fullName evidence="2">Uncharacterized protein</fullName>
    </submittedName>
</protein>
<sequence>MPAQPGTEVPTGGEADGTDEVAELFRAPGRRIEVARERTGPSRPAADRPALVPESGGAVPEEAVRVFAERAAGRTPDSSTGGMS</sequence>
<feature type="compositionally biased region" description="Basic and acidic residues" evidence="1">
    <location>
        <begin position="30"/>
        <end position="40"/>
    </location>
</feature>
<evidence type="ECO:0000313" key="3">
    <source>
        <dbReference type="Proteomes" id="UP000182100"/>
    </source>
</evidence>
<dbReference type="AlphaFoldDB" id="A0A1G6ZLA1"/>
<keyword evidence="3" id="KW-1185">Reference proteome</keyword>